<evidence type="ECO:0000313" key="2">
    <source>
        <dbReference type="Proteomes" id="UP001201701"/>
    </source>
</evidence>
<evidence type="ECO:0000313" key="1">
    <source>
        <dbReference type="EMBL" id="MCG7507997.1"/>
    </source>
</evidence>
<dbReference type="EMBL" id="JAKREW010000032">
    <property type="protein sequence ID" value="MCG7507997.1"/>
    <property type="molecule type" value="Genomic_DNA"/>
</dbReference>
<name>A0ABS9QKM1_9HYPH</name>
<comment type="caution">
    <text evidence="1">The sequence shown here is derived from an EMBL/GenBank/DDBJ whole genome shotgun (WGS) entry which is preliminary data.</text>
</comment>
<dbReference type="Proteomes" id="UP001201701">
    <property type="component" value="Unassembled WGS sequence"/>
</dbReference>
<organism evidence="1 2">
    <name type="scientific">Mesorhizobium retamae</name>
    <dbReference type="NCBI Taxonomy" id="2912854"/>
    <lineage>
        <taxon>Bacteria</taxon>
        <taxon>Pseudomonadati</taxon>
        <taxon>Pseudomonadota</taxon>
        <taxon>Alphaproteobacteria</taxon>
        <taxon>Hyphomicrobiales</taxon>
        <taxon>Phyllobacteriaceae</taxon>
        <taxon>Mesorhizobium</taxon>
    </lineage>
</organism>
<reference evidence="1 2" key="1">
    <citation type="submission" date="2022-02" db="EMBL/GenBank/DDBJ databases">
        <title>Draft genome sequence of Mezorhizobium retamae strain IRAMC:0171 isolated from Retama raetam nodules.</title>
        <authorList>
            <person name="Bengaied R."/>
            <person name="Sbissi I."/>
            <person name="Huber K."/>
            <person name="Ghodbane F."/>
            <person name="Nouioui I."/>
            <person name="Tarhouni M."/>
            <person name="Gtari M."/>
        </authorList>
    </citation>
    <scope>NUCLEOTIDE SEQUENCE [LARGE SCALE GENOMIC DNA]</scope>
    <source>
        <strain evidence="1 2">IRAMC:0171</strain>
    </source>
</reference>
<accession>A0ABS9QKM1</accession>
<gene>
    <name evidence="1" type="ORF">L4923_23430</name>
</gene>
<dbReference type="RefSeq" id="WP_239369514.1">
    <property type="nucleotide sequence ID" value="NZ_JAKREW010000032.1"/>
</dbReference>
<protein>
    <submittedName>
        <fullName evidence="1">Uncharacterized protein</fullName>
    </submittedName>
</protein>
<sequence length="141" mass="15072">MQRYPEGVDCVWLAVDDRGMLAGFITAGSGPIPGSVLAHATDVADIEGLLQDLLPAASEASLRVEIPKADSYLALCRRGFHVYDWTDIHASAARSKGTYELVAVPSKPLFVGQLPAELRILACPVADGQLIGAERIDVRSE</sequence>
<keyword evidence="2" id="KW-1185">Reference proteome</keyword>
<proteinExistence type="predicted"/>